<dbReference type="EMBL" id="JASNQZ010000006">
    <property type="protein sequence ID" value="KAL0956165.1"/>
    <property type="molecule type" value="Genomic_DNA"/>
</dbReference>
<dbReference type="InterPro" id="IPR011333">
    <property type="entry name" value="SKP1/BTB/POZ_sf"/>
</dbReference>
<dbReference type="PROSITE" id="PS50097">
    <property type="entry name" value="BTB"/>
    <property type="match status" value="1"/>
</dbReference>
<comment type="caution">
    <text evidence="2">The sequence shown here is derived from an EMBL/GenBank/DDBJ whole genome shotgun (WGS) entry which is preliminary data.</text>
</comment>
<dbReference type="CDD" id="cd18186">
    <property type="entry name" value="BTB_POZ_ZBTB_KLHL-like"/>
    <property type="match status" value="1"/>
</dbReference>
<reference evidence="3" key="1">
    <citation type="submission" date="2024-06" db="EMBL/GenBank/DDBJ databases">
        <title>Multi-omics analyses provide insights into the biosynthesis of the anticancer antibiotic pleurotin in Hohenbuehelia grisea.</title>
        <authorList>
            <person name="Weaver J.A."/>
            <person name="Alberti F."/>
        </authorList>
    </citation>
    <scope>NUCLEOTIDE SEQUENCE [LARGE SCALE GENOMIC DNA]</scope>
    <source>
        <strain evidence="3">T-177</strain>
    </source>
</reference>
<accession>A0ABR3JK51</accession>
<dbReference type="Proteomes" id="UP001556367">
    <property type="component" value="Unassembled WGS sequence"/>
</dbReference>
<name>A0ABR3JK51_9AGAR</name>
<gene>
    <name evidence="2" type="ORF">HGRIS_002325</name>
</gene>
<feature type="domain" description="BTB" evidence="1">
    <location>
        <begin position="17"/>
        <end position="88"/>
    </location>
</feature>
<dbReference type="SUPFAM" id="SSF54695">
    <property type="entry name" value="POZ domain"/>
    <property type="match status" value="1"/>
</dbReference>
<dbReference type="SMART" id="SM00225">
    <property type="entry name" value="BTB"/>
    <property type="match status" value="1"/>
</dbReference>
<evidence type="ECO:0000259" key="1">
    <source>
        <dbReference type="PROSITE" id="PS50097"/>
    </source>
</evidence>
<evidence type="ECO:0000313" key="2">
    <source>
        <dbReference type="EMBL" id="KAL0956165.1"/>
    </source>
</evidence>
<proteinExistence type="predicted"/>
<protein>
    <recommendedName>
        <fullName evidence="1">BTB domain-containing protein</fullName>
    </recommendedName>
</protein>
<organism evidence="2 3">
    <name type="scientific">Hohenbuehelia grisea</name>
    <dbReference type="NCBI Taxonomy" id="104357"/>
    <lineage>
        <taxon>Eukaryota</taxon>
        <taxon>Fungi</taxon>
        <taxon>Dikarya</taxon>
        <taxon>Basidiomycota</taxon>
        <taxon>Agaricomycotina</taxon>
        <taxon>Agaricomycetes</taxon>
        <taxon>Agaricomycetidae</taxon>
        <taxon>Agaricales</taxon>
        <taxon>Pleurotineae</taxon>
        <taxon>Pleurotaceae</taxon>
        <taxon>Hohenbuehelia</taxon>
    </lineage>
</organism>
<evidence type="ECO:0000313" key="3">
    <source>
        <dbReference type="Proteomes" id="UP001556367"/>
    </source>
</evidence>
<sequence length="280" mass="31837">MDTLSMRQSERFAADDSDISLCSCDGTIFKVHRINLKMHSDIFADAEAISSSPDSAASESSSTSKPNREVVSLSETAEVLEVLLQYMYRQPPPELSELDFKTVSAVAEASEKYGVYFAIDSCKRAMRDVIPEHPFEVLNWAVKHKHTRLIDEAAECTIRMATDNMGDALAPAIRSAWIVYHKHWLDALNGEYSRHPPTTSHWNSVTRDVDLPCDAWTHSYALISHTLGARPELLLEPEEIFRQSEDYLKTKCAECKETLLLWRKEMAREVERIPRFSTLI</sequence>
<keyword evidence="3" id="KW-1185">Reference proteome</keyword>
<dbReference type="Pfam" id="PF00651">
    <property type="entry name" value="BTB"/>
    <property type="match status" value="1"/>
</dbReference>
<dbReference type="Gene3D" id="3.30.710.10">
    <property type="entry name" value="Potassium Channel Kv1.1, Chain A"/>
    <property type="match status" value="1"/>
</dbReference>
<dbReference type="InterPro" id="IPR000210">
    <property type="entry name" value="BTB/POZ_dom"/>
</dbReference>